<dbReference type="Pfam" id="PF04827">
    <property type="entry name" value="Plant_tran"/>
    <property type="match status" value="1"/>
</dbReference>
<evidence type="ECO:0000313" key="2">
    <source>
        <dbReference type="RefSeq" id="XP_056692264.1"/>
    </source>
</evidence>
<dbReference type="GeneID" id="130467695"/>
<dbReference type="RefSeq" id="XP_056692264.1">
    <property type="nucleotide sequence ID" value="XM_056836286.1"/>
</dbReference>
<protein>
    <recommendedName>
        <fullName evidence="3">DDE Tnp4 domain-containing protein</fullName>
    </recommendedName>
</protein>
<evidence type="ECO:0008006" key="3">
    <source>
        <dbReference type="Google" id="ProtNLM"/>
    </source>
</evidence>
<proteinExistence type="predicted"/>
<keyword evidence="1" id="KW-1185">Reference proteome</keyword>
<organism evidence="1 2">
    <name type="scientific">Spinacia oleracea</name>
    <name type="common">Spinach</name>
    <dbReference type="NCBI Taxonomy" id="3562"/>
    <lineage>
        <taxon>Eukaryota</taxon>
        <taxon>Viridiplantae</taxon>
        <taxon>Streptophyta</taxon>
        <taxon>Embryophyta</taxon>
        <taxon>Tracheophyta</taxon>
        <taxon>Spermatophyta</taxon>
        <taxon>Magnoliopsida</taxon>
        <taxon>eudicotyledons</taxon>
        <taxon>Gunneridae</taxon>
        <taxon>Pentapetalae</taxon>
        <taxon>Caryophyllales</taxon>
        <taxon>Chenopodiaceae</taxon>
        <taxon>Chenopodioideae</taxon>
        <taxon>Anserineae</taxon>
        <taxon>Spinacia</taxon>
    </lineage>
</organism>
<evidence type="ECO:0000313" key="1">
    <source>
        <dbReference type="Proteomes" id="UP000813463"/>
    </source>
</evidence>
<sequence length="141" mass="16593">MGYILIGRPVFVKTIPRANVLSEKRKRFAQYQEGARKDTERAFGVLQKRFAIVCNPARLWKKSEVGDVMKACIILHNMIIDDERDDNEDMNPPRDVQYTVDVNQTESPELQHGLLRNYYANREQYFANHIRIHNRTQCNQL</sequence>
<reference evidence="2" key="2">
    <citation type="submission" date="2025-08" db="UniProtKB">
        <authorList>
            <consortium name="RefSeq"/>
        </authorList>
    </citation>
    <scope>IDENTIFICATION</scope>
    <source>
        <tissue evidence="2">Leaf</tissue>
    </source>
</reference>
<accession>A0ABM3R9H8</accession>
<dbReference type="PANTHER" id="PTHR47150:SF5">
    <property type="entry name" value="OS07G0546750 PROTEIN"/>
    <property type="match status" value="1"/>
</dbReference>
<dbReference type="Proteomes" id="UP000813463">
    <property type="component" value="Chromosome 2"/>
</dbReference>
<gene>
    <name evidence="2" type="primary">LOC130467695</name>
</gene>
<dbReference type="InterPro" id="IPR006912">
    <property type="entry name" value="Harbinger_derived_prot"/>
</dbReference>
<dbReference type="PANTHER" id="PTHR47150">
    <property type="entry name" value="OS12G0169200 PROTEIN"/>
    <property type="match status" value="1"/>
</dbReference>
<name>A0ABM3R9H8_SPIOL</name>
<reference evidence="1" key="1">
    <citation type="journal article" date="2021" name="Nat. Commun.">
        <title>Genomic analyses provide insights into spinach domestication and the genetic basis of agronomic traits.</title>
        <authorList>
            <person name="Cai X."/>
            <person name="Sun X."/>
            <person name="Xu C."/>
            <person name="Sun H."/>
            <person name="Wang X."/>
            <person name="Ge C."/>
            <person name="Zhang Z."/>
            <person name="Wang Q."/>
            <person name="Fei Z."/>
            <person name="Jiao C."/>
            <person name="Wang Q."/>
        </authorList>
    </citation>
    <scope>NUCLEOTIDE SEQUENCE [LARGE SCALE GENOMIC DNA]</scope>
    <source>
        <strain evidence="1">cv. Varoflay</strain>
    </source>
</reference>